<organism evidence="1 2">
    <name type="scientific">Petralouisia muris</name>
    <dbReference type="NCBI Taxonomy" id="3032872"/>
    <lineage>
        <taxon>Bacteria</taxon>
        <taxon>Bacillati</taxon>
        <taxon>Bacillota</taxon>
        <taxon>Clostridia</taxon>
        <taxon>Lachnospirales</taxon>
        <taxon>Lachnospiraceae</taxon>
        <taxon>Petralouisia</taxon>
    </lineage>
</organism>
<comment type="caution">
    <text evidence="1">The sequence shown here is derived from an EMBL/GenBank/DDBJ whole genome shotgun (WGS) entry which is preliminary data.</text>
</comment>
<dbReference type="EMBL" id="SRYA01000001">
    <property type="protein sequence ID" value="TGY98370.1"/>
    <property type="molecule type" value="Genomic_DNA"/>
</dbReference>
<sequence length="228" mass="26395">MISSFTGFCVYFKQLKMLPEYFAFLYQKPVSEEKLTEECRRQQIPCEIQESDIGAEDVQRESEKFQAVLVGGIEAMDYGRVESLFSDSDVRIDVSLLKWMTAILVLGCFALLLLLVFYCYEKWGCKKWVYGVTFLFWAMYVRYAVFGGMPEFPLWSLPGRWSDFEGWGEFWQEVENQLCCIIRFWDHSVVSGYCECMGKSVGYLAVFLAAAADRVRRIGIRCAGKIVE</sequence>
<proteinExistence type="predicted"/>
<evidence type="ECO:0000313" key="1">
    <source>
        <dbReference type="EMBL" id="TGY98370.1"/>
    </source>
</evidence>
<name>A0AC61S2W5_9FIRM</name>
<dbReference type="Proteomes" id="UP000304953">
    <property type="component" value="Unassembled WGS sequence"/>
</dbReference>
<reference evidence="1" key="1">
    <citation type="submission" date="2019-04" db="EMBL/GenBank/DDBJ databases">
        <title>Microbes associate with the intestines of laboratory mice.</title>
        <authorList>
            <person name="Navarre W."/>
            <person name="Wong E."/>
            <person name="Huang K."/>
            <person name="Tropini C."/>
            <person name="Ng K."/>
            <person name="Yu B."/>
        </authorList>
    </citation>
    <scope>NUCLEOTIDE SEQUENCE</scope>
    <source>
        <strain evidence="1">NM01_1-7b</strain>
    </source>
</reference>
<evidence type="ECO:0000313" key="2">
    <source>
        <dbReference type="Proteomes" id="UP000304953"/>
    </source>
</evidence>
<protein>
    <submittedName>
        <fullName evidence="1">Uncharacterized protein</fullName>
    </submittedName>
</protein>
<keyword evidence="2" id="KW-1185">Reference proteome</keyword>
<accession>A0AC61S2W5</accession>
<gene>
    <name evidence="1" type="ORF">E5329_00940</name>
</gene>